<comment type="caution">
    <text evidence="2">The sequence shown here is derived from an EMBL/GenBank/DDBJ whole genome shotgun (WGS) entry which is preliminary data.</text>
</comment>
<dbReference type="RefSeq" id="XP_060440513.1">
    <property type="nucleotide sequence ID" value="XM_060581468.1"/>
</dbReference>
<evidence type="ECO:0000256" key="1">
    <source>
        <dbReference type="SAM" id="MobiDB-lite"/>
    </source>
</evidence>
<keyword evidence="3" id="KW-1185">Reference proteome</keyword>
<evidence type="ECO:0000313" key="2">
    <source>
        <dbReference type="EMBL" id="KAK1624518.1"/>
    </source>
</evidence>
<dbReference type="GeneID" id="85466330"/>
<organism evidence="2 3">
    <name type="scientific">Colletotrichum phormii</name>
    <dbReference type="NCBI Taxonomy" id="359342"/>
    <lineage>
        <taxon>Eukaryota</taxon>
        <taxon>Fungi</taxon>
        <taxon>Dikarya</taxon>
        <taxon>Ascomycota</taxon>
        <taxon>Pezizomycotina</taxon>
        <taxon>Sordariomycetes</taxon>
        <taxon>Hypocreomycetidae</taxon>
        <taxon>Glomerellales</taxon>
        <taxon>Glomerellaceae</taxon>
        <taxon>Colletotrichum</taxon>
        <taxon>Colletotrichum acutatum species complex</taxon>
    </lineage>
</organism>
<name>A0AAI9ZH63_9PEZI</name>
<evidence type="ECO:0000313" key="3">
    <source>
        <dbReference type="Proteomes" id="UP001243989"/>
    </source>
</evidence>
<gene>
    <name evidence="2" type="ORF">BDP81DRAFT_110084</name>
</gene>
<dbReference type="EMBL" id="JAHMHQ010000024">
    <property type="protein sequence ID" value="KAK1624518.1"/>
    <property type="molecule type" value="Genomic_DNA"/>
</dbReference>
<sequence length="106" mass="11613">MDNPHPSSASQTTSDRAHCLARRKSALSHFCFGKTSDHHHGLNAIPYSSRPSRFSTALTILYYKVVSVRTDTSSQDGRHGSKATRFACSSPTHEKQEPGSIPICPD</sequence>
<proteinExistence type="predicted"/>
<dbReference type="AlphaFoldDB" id="A0AAI9ZH63"/>
<feature type="region of interest" description="Disordered" evidence="1">
    <location>
        <begin position="71"/>
        <end position="106"/>
    </location>
</feature>
<protein>
    <submittedName>
        <fullName evidence="2">Uncharacterized protein</fullName>
    </submittedName>
</protein>
<reference evidence="2" key="1">
    <citation type="submission" date="2021-06" db="EMBL/GenBank/DDBJ databases">
        <title>Comparative genomics, transcriptomics and evolutionary studies reveal genomic signatures of adaptation to plant cell wall in hemibiotrophic fungi.</title>
        <authorList>
            <consortium name="DOE Joint Genome Institute"/>
            <person name="Baroncelli R."/>
            <person name="Diaz J.F."/>
            <person name="Benocci T."/>
            <person name="Peng M."/>
            <person name="Battaglia E."/>
            <person name="Haridas S."/>
            <person name="Andreopoulos W."/>
            <person name="Labutti K."/>
            <person name="Pangilinan J."/>
            <person name="Floch G.L."/>
            <person name="Makela M.R."/>
            <person name="Henrissat B."/>
            <person name="Grigoriev I.V."/>
            <person name="Crouch J.A."/>
            <person name="De Vries R.P."/>
            <person name="Sukno S.A."/>
            <person name="Thon M.R."/>
        </authorList>
    </citation>
    <scope>NUCLEOTIDE SEQUENCE</scope>
    <source>
        <strain evidence="2">CBS 102054</strain>
    </source>
</reference>
<accession>A0AAI9ZH63</accession>
<dbReference type="Proteomes" id="UP001243989">
    <property type="component" value="Unassembled WGS sequence"/>
</dbReference>